<dbReference type="InterPro" id="IPR002110">
    <property type="entry name" value="Ankyrin_rpt"/>
</dbReference>
<dbReference type="PROSITE" id="PS50297">
    <property type="entry name" value="ANK_REP_REGION"/>
    <property type="match status" value="1"/>
</dbReference>
<evidence type="ECO:0000256" key="2">
    <source>
        <dbReference type="ARBA" id="ARBA00023043"/>
    </source>
</evidence>
<accession>A0ABM7NRS5</accession>
<protein>
    <submittedName>
        <fullName evidence="3">Ankyrin repeat protein</fullName>
    </submittedName>
</protein>
<dbReference type="Proteomes" id="UP001321479">
    <property type="component" value="Segment"/>
</dbReference>
<dbReference type="PANTHER" id="PTHR24126">
    <property type="entry name" value="ANKYRIN REPEAT, PH AND SEC7 DOMAIN CONTAINING PROTEIN SECG-RELATED"/>
    <property type="match status" value="1"/>
</dbReference>
<dbReference type="Gene3D" id="1.25.40.20">
    <property type="entry name" value="Ankyrin repeat-containing domain"/>
    <property type="match status" value="1"/>
</dbReference>
<evidence type="ECO:0000313" key="3">
    <source>
        <dbReference type="EMBL" id="BCS82858.1"/>
    </source>
</evidence>
<evidence type="ECO:0000256" key="1">
    <source>
        <dbReference type="ARBA" id="ARBA00022737"/>
    </source>
</evidence>
<keyword evidence="4" id="KW-1185">Reference proteome</keyword>
<dbReference type="SUPFAM" id="SSF48403">
    <property type="entry name" value="Ankyrin repeat"/>
    <property type="match status" value="1"/>
</dbReference>
<dbReference type="PROSITE" id="PS50088">
    <property type="entry name" value="ANK_REPEAT"/>
    <property type="match status" value="1"/>
</dbReference>
<keyword evidence="1" id="KW-0677">Repeat</keyword>
<dbReference type="RefSeq" id="YP_010841466.1">
    <property type="nucleotide sequence ID" value="NC_079139.1"/>
</dbReference>
<dbReference type="Pfam" id="PF12796">
    <property type="entry name" value="Ank_2"/>
    <property type="match status" value="1"/>
</dbReference>
<name>A0ABM7NRS5_9VIRU</name>
<sequence length="232" mass="27006">MYKIINESGNHRGYQYSEYGLNILSDIFVKQDSKKYKPCMENGFYFTDIHHILMYLEYGIYLWRIDLPTEDKDFIMEKDPIDEKYRSNKIILSQKYDLRLKSTFEFLVENGVDIKIDNNRAIRWASKNGFIDIVEYLIEQGANYRVLDNESLYLACENGHINVVNLLLNHGVHPLLSKYLLGAIRCGSLNIVKILISNGADYKFSDNICLRTAILCNHADIIAYLNLLNNKN</sequence>
<reference evidence="3 4" key="1">
    <citation type="submission" date="2021-02" db="EMBL/GenBank/DDBJ databases">
        <title>Cotonvirus japonicus, which uses Golgi apparatus of host cells for its virion factory, phylogenetically links tailed tupanvirus and icosahedral mimivirus.</title>
        <authorList>
            <person name="Takahashi H."/>
            <person name="Fukaya S."/>
            <person name="Song C."/>
            <person name="Murata K."/>
            <person name="Takemura M."/>
        </authorList>
    </citation>
    <scope>NUCLEOTIDE SEQUENCE [LARGE SCALE GENOMIC DNA]</scope>
</reference>
<dbReference type="InterPro" id="IPR036770">
    <property type="entry name" value="Ankyrin_rpt-contain_sf"/>
</dbReference>
<dbReference type="EMBL" id="AP024483">
    <property type="protein sequence ID" value="BCS82858.1"/>
    <property type="molecule type" value="Genomic_DNA"/>
</dbReference>
<keyword evidence="2" id="KW-0040">ANK repeat</keyword>
<evidence type="ECO:0000313" key="4">
    <source>
        <dbReference type="Proteomes" id="UP001321479"/>
    </source>
</evidence>
<organism evidence="3 4">
    <name type="scientific">Cotonvirus japonicus</name>
    <dbReference type="NCBI Taxonomy" id="2811091"/>
    <lineage>
        <taxon>Viruses</taxon>
        <taxon>Varidnaviria</taxon>
        <taxon>Bamfordvirae</taxon>
        <taxon>Nucleocytoviricota</taxon>
        <taxon>Megaviricetes</taxon>
        <taxon>Imitervirales</taxon>
        <taxon>Mimiviridae</taxon>
        <taxon>Megamimivirinae</taxon>
        <taxon>Cotonvirus</taxon>
        <taxon>Cotonvirus japonicum</taxon>
    </lineage>
</organism>
<dbReference type="SMART" id="SM00248">
    <property type="entry name" value="ANK"/>
    <property type="match status" value="2"/>
</dbReference>
<dbReference type="GeneID" id="80558063"/>
<proteinExistence type="predicted"/>